<sequence length="221" mass="25042">MDNFDMFSRIIKGISAEFGENCEVVLHDLTKSYEHTIVAIENGHVTGRKVGDSGTNMGLEILRGTSTGLDQYNYVNRTLDNKIIKSTSIYLKDEKGDVTGSICINFDMTGLLSSQKELNTLINLQAENAMREHFSGNIDDVLDYLIEQSLDLIGKPISEMTKKDKMKAIEFLDKKGIFLIMKSMDKVADRFQISKFSIYNYLDEIRSSENESEGKPRKKNK</sequence>
<proteinExistence type="predicted"/>
<dbReference type="Proteomes" id="UP000823615">
    <property type="component" value="Unassembled WGS sequence"/>
</dbReference>
<dbReference type="InterPro" id="IPR039445">
    <property type="entry name" value="DauR-like_HTH"/>
</dbReference>
<dbReference type="PANTHER" id="PTHR35568:SF1">
    <property type="entry name" value="TRANSCRIPTIONAL REGULATOR DAUR"/>
    <property type="match status" value="1"/>
</dbReference>
<dbReference type="PANTHER" id="PTHR35568">
    <property type="entry name" value="TRANSCRIPTIONAL REGULATOR DAUR"/>
    <property type="match status" value="1"/>
</dbReference>
<feature type="domain" description="Transcriptional regulator DauR-like HTH" evidence="2">
    <location>
        <begin position="142"/>
        <end position="203"/>
    </location>
</feature>
<accession>A0A9D9DWY2</accession>
<protein>
    <submittedName>
        <fullName evidence="3">Transcriptional regulator</fullName>
    </submittedName>
</protein>
<evidence type="ECO:0000259" key="1">
    <source>
        <dbReference type="Pfam" id="PF08348"/>
    </source>
</evidence>
<evidence type="ECO:0000259" key="2">
    <source>
        <dbReference type="Pfam" id="PF13309"/>
    </source>
</evidence>
<reference evidence="3" key="2">
    <citation type="journal article" date="2021" name="PeerJ">
        <title>Extensive microbial diversity within the chicken gut microbiome revealed by metagenomics and culture.</title>
        <authorList>
            <person name="Gilroy R."/>
            <person name="Ravi A."/>
            <person name="Getino M."/>
            <person name="Pursley I."/>
            <person name="Horton D.L."/>
            <person name="Alikhan N.F."/>
            <person name="Baker D."/>
            <person name="Gharbi K."/>
            <person name="Hall N."/>
            <person name="Watson M."/>
            <person name="Adriaenssens E.M."/>
            <person name="Foster-Nyarko E."/>
            <person name="Jarju S."/>
            <person name="Secka A."/>
            <person name="Antonio M."/>
            <person name="Oren A."/>
            <person name="Chaudhuri R.R."/>
            <person name="La Ragione R."/>
            <person name="Hildebrand F."/>
            <person name="Pallen M.J."/>
        </authorList>
    </citation>
    <scope>NUCLEOTIDE SEQUENCE</scope>
    <source>
        <strain evidence="3">7293</strain>
    </source>
</reference>
<comment type="caution">
    <text evidence="3">The sequence shown here is derived from an EMBL/GenBank/DDBJ whole genome shotgun (WGS) entry which is preliminary data.</text>
</comment>
<reference evidence="3" key="1">
    <citation type="submission" date="2020-10" db="EMBL/GenBank/DDBJ databases">
        <authorList>
            <person name="Gilroy R."/>
        </authorList>
    </citation>
    <scope>NUCLEOTIDE SEQUENCE</scope>
    <source>
        <strain evidence="3">7293</strain>
    </source>
</reference>
<feature type="domain" description="YheO-like" evidence="1">
    <location>
        <begin position="6"/>
        <end position="115"/>
    </location>
</feature>
<gene>
    <name evidence="3" type="ORF">IAA97_01835</name>
</gene>
<organism evidence="3 4">
    <name type="scientific">Candidatus Ornithospirochaeta stercoripullorum</name>
    <dbReference type="NCBI Taxonomy" id="2840899"/>
    <lineage>
        <taxon>Bacteria</taxon>
        <taxon>Pseudomonadati</taxon>
        <taxon>Spirochaetota</taxon>
        <taxon>Spirochaetia</taxon>
        <taxon>Spirochaetales</taxon>
        <taxon>Spirochaetaceae</taxon>
        <taxon>Spirochaetaceae incertae sedis</taxon>
        <taxon>Candidatus Ornithospirochaeta</taxon>
    </lineage>
</organism>
<dbReference type="AlphaFoldDB" id="A0A9D9DWY2"/>
<dbReference type="InterPro" id="IPR013559">
    <property type="entry name" value="YheO"/>
</dbReference>
<dbReference type="Pfam" id="PF13309">
    <property type="entry name" value="HTH_22"/>
    <property type="match status" value="1"/>
</dbReference>
<dbReference type="InterPro" id="IPR039446">
    <property type="entry name" value="DauR-like"/>
</dbReference>
<evidence type="ECO:0000313" key="4">
    <source>
        <dbReference type="Proteomes" id="UP000823615"/>
    </source>
</evidence>
<dbReference type="Pfam" id="PF08348">
    <property type="entry name" value="PAS_6"/>
    <property type="match status" value="1"/>
</dbReference>
<evidence type="ECO:0000313" key="3">
    <source>
        <dbReference type="EMBL" id="MBO8435707.1"/>
    </source>
</evidence>
<name>A0A9D9DWY2_9SPIO</name>
<dbReference type="EMBL" id="JADIMT010000030">
    <property type="protein sequence ID" value="MBO8435707.1"/>
    <property type="molecule type" value="Genomic_DNA"/>
</dbReference>